<dbReference type="VEuPathDB" id="FungiDB:BO82DRAFT_351427"/>
<dbReference type="RefSeq" id="XP_025495267.1">
    <property type="nucleotide sequence ID" value="XM_025634419.1"/>
</dbReference>
<dbReference type="EMBL" id="KZ821681">
    <property type="protein sequence ID" value="PYH85067.1"/>
    <property type="molecule type" value="Genomic_DNA"/>
</dbReference>
<reference evidence="2 3" key="1">
    <citation type="submission" date="2016-12" db="EMBL/GenBank/DDBJ databases">
        <title>The genomes of Aspergillus section Nigri reveals drivers in fungal speciation.</title>
        <authorList>
            <consortium name="DOE Joint Genome Institute"/>
            <person name="Vesth T.C."/>
            <person name="Nybo J."/>
            <person name="Theobald S."/>
            <person name="Brandl J."/>
            <person name="Frisvad J.C."/>
            <person name="Nielsen K.F."/>
            <person name="Lyhne E.K."/>
            <person name="Kogle M.E."/>
            <person name="Kuo A."/>
            <person name="Riley R."/>
            <person name="Clum A."/>
            <person name="Nolan M."/>
            <person name="Lipzen A."/>
            <person name="Salamov A."/>
            <person name="Henrissat B."/>
            <person name="Wiebenga A."/>
            <person name="De Vries R.P."/>
            <person name="Grigoriev I.V."/>
            <person name="Mortensen U.H."/>
            <person name="Andersen M.R."/>
            <person name="Baker S.E."/>
        </authorList>
    </citation>
    <scope>NUCLEOTIDE SEQUENCE [LARGE SCALE GENOMIC DNA]</scope>
    <source>
        <strain evidence="2 3">CBS 121591</strain>
    </source>
</reference>
<feature type="region of interest" description="Disordered" evidence="1">
    <location>
        <begin position="8"/>
        <end position="32"/>
    </location>
</feature>
<evidence type="ECO:0000256" key="1">
    <source>
        <dbReference type="SAM" id="MobiDB-lite"/>
    </source>
</evidence>
<keyword evidence="3" id="KW-1185">Reference proteome</keyword>
<dbReference type="GeneID" id="37137160"/>
<organism evidence="2 3">
    <name type="scientific">Aspergillus uvarum CBS 121591</name>
    <dbReference type="NCBI Taxonomy" id="1448315"/>
    <lineage>
        <taxon>Eukaryota</taxon>
        <taxon>Fungi</taxon>
        <taxon>Dikarya</taxon>
        <taxon>Ascomycota</taxon>
        <taxon>Pezizomycotina</taxon>
        <taxon>Eurotiomycetes</taxon>
        <taxon>Eurotiomycetidae</taxon>
        <taxon>Eurotiales</taxon>
        <taxon>Aspergillaceae</taxon>
        <taxon>Aspergillus</taxon>
        <taxon>Aspergillus subgen. Circumdati</taxon>
    </lineage>
</organism>
<sequence length="149" mass="16838">MEHQAFLRLRRHRREGEQESDAEATPPTVARSPLVDKSAGYASLRGPCIVTCRGIGRSSTRECCPSAWEILEGLYTSTAWMYLSGQARAELEAESEQYYAHTLDDVRWNYQVAAALACQLRTVQSVSSRQPCRKSPKSGFPAWRADYEY</sequence>
<gene>
    <name evidence="2" type="ORF">BO82DRAFT_351427</name>
</gene>
<dbReference type="Proteomes" id="UP000248340">
    <property type="component" value="Unassembled WGS sequence"/>
</dbReference>
<evidence type="ECO:0000313" key="3">
    <source>
        <dbReference type="Proteomes" id="UP000248340"/>
    </source>
</evidence>
<name>A0A319CQ31_9EURO</name>
<evidence type="ECO:0000313" key="2">
    <source>
        <dbReference type="EMBL" id="PYH85067.1"/>
    </source>
</evidence>
<protein>
    <submittedName>
        <fullName evidence="2">Uncharacterized protein</fullName>
    </submittedName>
</protein>
<dbReference type="AlphaFoldDB" id="A0A319CQ31"/>
<proteinExistence type="predicted"/>
<accession>A0A319CQ31</accession>